<accession>A0ABT8D6U7</accession>
<evidence type="ECO:0000256" key="8">
    <source>
        <dbReference type="ARBA" id="ARBA00023136"/>
    </source>
</evidence>
<dbReference type="InterPro" id="IPR051459">
    <property type="entry name" value="Cytochrome_c-type_DH"/>
</dbReference>
<dbReference type="Proteomes" id="UP001243846">
    <property type="component" value="Unassembled WGS sequence"/>
</dbReference>
<feature type="domain" description="Cytochrome c" evidence="12">
    <location>
        <begin position="326"/>
        <end position="408"/>
    </location>
</feature>
<feature type="region of interest" description="Disordered" evidence="10">
    <location>
        <begin position="382"/>
        <end position="408"/>
    </location>
</feature>
<keyword evidence="5" id="KW-0732">Signal</keyword>
<dbReference type="SUPFAM" id="SSF46626">
    <property type="entry name" value="Cytochrome c"/>
    <property type="match status" value="3"/>
</dbReference>
<keyword evidence="4 9" id="KW-0479">Metal-binding</keyword>
<gene>
    <name evidence="13" type="ORF">QWZ10_13450</name>
</gene>
<evidence type="ECO:0000256" key="1">
    <source>
        <dbReference type="ARBA" id="ARBA00004236"/>
    </source>
</evidence>
<evidence type="ECO:0000256" key="2">
    <source>
        <dbReference type="ARBA" id="ARBA00022475"/>
    </source>
</evidence>
<evidence type="ECO:0000256" key="9">
    <source>
        <dbReference type="PROSITE-ProRule" id="PRU00433"/>
    </source>
</evidence>
<protein>
    <submittedName>
        <fullName evidence="13">Cytochrome c</fullName>
    </submittedName>
</protein>
<evidence type="ECO:0000256" key="6">
    <source>
        <dbReference type="ARBA" id="ARBA00022737"/>
    </source>
</evidence>
<sequence>MKIGKIILGVVGLGVVGGAGVLGFALWPTSTREITLEVDLDDPAALERGRYIATASDCVACHTAPEGTPFAGGLPIASPVGTMYSTNITPDKATGIGNFSLNDFDRAVRHGIAPNGTSLYPAMTYPSYAIMSDQDIADMYVYFMKGIAPVDQANKAADIAFPMSMRWPVAIWRKVFGPGEVTFDAAAYGDPEIARGAYLVQGAGHCGACHTPRSETTMAEVALNEQSDLFLAGNGGAAPSLRGDADGLALWSKEDIAETLKTARNPHAAVLPGGMSEVVLHSTQHMTDEDLLAMGAYLKSLGASSANPSTSFAANETTANAFLDGSITGRGAEIYMDSCAACHMTNGQGAKDAFPRLAGNASLLVPEPTPAIRAVLAGAAAPSVPTRPAPIGMPGSPGAIRMPRSPIS</sequence>
<reference evidence="14" key="1">
    <citation type="journal article" date="2019" name="Int. J. Syst. Evol. Microbiol.">
        <title>The Global Catalogue of Microorganisms (GCM) 10K type strain sequencing project: providing services to taxonomists for standard genome sequencing and annotation.</title>
        <authorList>
            <consortium name="The Broad Institute Genomics Platform"/>
            <consortium name="The Broad Institute Genome Sequencing Center for Infectious Disease"/>
            <person name="Wu L."/>
            <person name="Ma J."/>
        </authorList>
    </citation>
    <scope>NUCLEOTIDE SEQUENCE [LARGE SCALE GENOMIC DNA]</scope>
    <source>
        <strain evidence="14">CECT 8482</strain>
    </source>
</reference>
<evidence type="ECO:0000313" key="13">
    <source>
        <dbReference type="EMBL" id="MDN3712504.1"/>
    </source>
</evidence>
<dbReference type="InterPro" id="IPR009056">
    <property type="entry name" value="Cyt_c-like_dom"/>
</dbReference>
<feature type="domain" description="Cytochrome c" evidence="12">
    <location>
        <begin position="191"/>
        <end position="302"/>
    </location>
</feature>
<keyword evidence="6" id="KW-0677">Repeat</keyword>
<dbReference type="EMBL" id="JAUFRC010000001">
    <property type="protein sequence ID" value="MDN3712504.1"/>
    <property type="molecule type" value="Genomic_DNA"/>
</dbReference>
<evidence type="ECO:0000256" key="3">
    <source>
        <dbReference type="ARBA" id="ARBA00022617"/>
    </source>
</evidence>
<keyword evidence="3 9" id="KW-0349">Heme</keyword>
<evidence type="ECO:0000256" key="4">
    <source>
        <dbReference type="ARBA" id="ARBA00022723"/>
    </source>
</evidence>
<dbReference type="Pfam" id="PF00034">
    <property type="entry name" value="Cytochrom_C"/>
    <property type="match status" value="2"/>
</dbReference>
<organism evidence="13 14">
    <name type="scientific">Paracoccus cavernae</name>
    <dbReference type="NCBI Taxonomy" id="1571207"/>
    <lineage>
        <taxon>Bacteria</taxon>
        <taxon>Pseudomonadati</taxon>
        <taxon>Pseudomonadota</taxon>
        <taxon>Alphaproteobacteria</taxon>
        <taxon>Rhodobacterales</taxon>
        <taxon>Paracoccaceae</taxon>
        <taxon>Paracoccus</taxon>
    </lineage>
</organism>
<evidence type="ECO:0000256" key="11">
    <source>
        <dbReference type="SAM" id="Phobius"/>
    </source>
</evidence>
<dbReference type="Gene3D" id="1.10.760.10">
    <property type="entry name" value="Cytochrome c-like domain"/>
    <property type="match status" value="3"/>
</dbReference>
<proteinExistence type="predicted"/>
<feature type="domain" description="Cytochrome c" evidence="12">
    <location>
        <begin position="44"/>
        <end position="147"/>
    </location>
</feature>
<keyword evidence="11" id="KW-1133">Transmembrane helix</keyword>
<evidence type="ECO:0000259" key="12">
    <source>
        <dbReference type="PROSITE" id="PS51007"/>
    </source>
</evidence>
<comment type="subcellular location">
    <subcellularLocation>
        <location evidence="1">Cell membrane</location>
    </subcellularLocation>
</comment>
<name>A0ABT8D6U7_9RHOB</name>
<dbReference type="PIRSF" id="PIRSF000018">
    <property type="entry name" value="Mb_ADH_cyt_c"/>
    <property type="match status" value="1"/>
</dbReference>
<keyword evidence="7 9" id="KW-0408">Iron</keyword>
<comment type="caution">
    <text evidence="13">The sequence shown here is derived from an EMBL/GenBank/DDBJ whole genome shotgun (WGS) entry which is preliminary data.</text>
</comment>
<dbReference type="PANTHER" id="PTHR35008">
    <property type="entry name" value="BLL4482 PROTEIN-RELATED"/>
    <property type="match status" value="1"/>
</dbReference>
<keyword evidence="14" id="KW-1185">Reference proteome</keyword>
<evidence type="ECO:0000256" key="10">
    <source>
        <dbReference type="SAM" id="MobiDB-lite"/>
    </source>
</evidence>
<keyword evidence="11" id="KW-0812">Transmembrane</keyword>
<dbReference type="InterPro" id="IPR036909">
    <property type="entry name" value="Cyt_c-like_dom_sf"/>
</dbReference>
<dbReference type="PROSITE" id="PS51007">
    <property type="entry name" value="CYTC"/>
    <property type="match status" value="3"/>
</dbReference>
<evidence type="ECO:0000313" key="14">
    <source>
        <dbReference type="Proteomes" id="UP001243846"/>
    </source>
</evidence>
<keyword evidence="8 11" id="KW-0472">Membrane</keyword>
<dbReference type="InterPro" id="IPR014353">
    <property type="entry name" value="Membr-bd_ADH_cyt_c"/>
</dbReference>
<evidence type="ECO:0000256" key="5">
    <source>
        <dbReference type="ARBA" id="ARBA00022729"/>
    </source>
</evidence>
<keyword evidence="2" id="KW-1003">Cell membrane</keyword>
<feature type="transmembrane region" description="Helical" evidence="11">
    <location>
        <begin position="7"/>
        <end position="27"/>
    </location>
</feature>
<evidence type="ECO:0000256" key="7">
    <source>
        <dbReference type="ARBA" id="ARBA00023004"/>
    </source>
</evidence>
<dbReference type="PANTHER" id="PTHR35008:SF8">
    <property type="entry name" value="ALCOHOL DEHYDROGENASE CYTOCHROME C SUBUNIT"/>
    <property type="match status" value="1"/>
</dbReference>